<dbReference type="EMBL" id="FQVG01000002">
    <property type="protein sequence ID" value="SHE33689.1"/>
    <property type="molecule type" value="Genomic_DNA"/>
</dbReference>
<protein>
    <submittedName>
        <fullName evidence="2">Sporulation protein, YlmC/YmxH family</fullName>
    </submittedName>
</protein>
<gene>
    <name evidence="2" type="ORF">SAMN02746091_00179</name>
</gene>
<dbReference type="Gene3D" id="2.30.30.240">
    <property type="entry name" value="PRC-barrel domain"/>
    <property type="match status" value="1"/>
</dbReference>
<keyword evidence="3" id="KW-1185">Reference proteome</keyword>
<dbReference type="PANTHER" id="PTHR40061">
    <property type="entry name" value="SPORULATION PROTEIN YLMC-RELATED"/>
    <property type="match status" value="1"/>
</dbReference>
<proteinExistence type="predicted"/>
<dbReference type="SUPFAM" id="SSF50346">
    <property type="entry name" value="PRC-barrel domain"/>
    <property type="match status" value="1"/>
</dbReference>
<evidence type="ECO:0000259" key="1">
    <source>
        <dbReference type="Pfam" id="PF05239"/>
    </source>
</evidence>
<accession>A0A1M4SNE3</accession>
<dbReference type="Pfam" id="PF05239">
    <property type="entry name" value="PRC"/>
    <property type="match status" value="1"/>
</dbReference>
<evidence type="ECO:0000313" key="3">
    <source>
        <dbReference type="Proteomes" id="UP000184423"/>
    </source>
</evidence>
<dbReference type="InterPro" id="IPR011033">
    <property type="entry name" value="PRC_barrel-like_sf"/>
</dbReference>
<dbReference type="Proteomes" id="UP000184423">
    <property type="component" value="Unassembled WGS sequence"/>
</dbReference>
<organism evidence="2 3">
    <name type="scientific">Caloramator proteoclasticus DSM 10124</name>
    <dbReference type="NCBI Taxonomy" id="1121262"/>
    <lineage>
        <taxon>Bacteria</taxon>
        <taxon>Bacillati</taxon>
        <taxon>Bacillota</taxon>
        <taxon>Clostridia</taxon>
        <taxon>Eubacteriales</taxon>
        <taxon>Clostridiaceae</taxon>
        <taxon>Caloramator</taxon>
    </lineage>
</organism>
<evidence type="ECO:0000313" key="2">
    <source>
        <dbReference type="EMBL" id="SHE33689.1"/>
    </source>
</evidence>
<dbReference type="RefSeq" id="WP_035165593.1">
    <property type="nucleotide sequence ID" value="NZ_FQVG01000002.1"/>
</dbReference>
<dbReference type="NCBIfam" id="TIGR02888">
    <property type="entry name" value="spore_YlmC_YmxH"/>
    <property type="match status" value="1"/>
</dbReference>
<name>A0A1M4SNE3_9CLOT</name>
<feature type="domain" description="PRC-barrel" evidence="1">
    <location>
        <begin position="4"/>
        <end position="77"/>
    </location>
</feature>
<sequence>MSKRFSDLMELEIIDVSEGSKFGTIGDCDIVFNRLTGEIESLITASNFSLFSFKNRDYMEIPWNKRINVFAKTILFDLKTKF</sequence>
<dbReference type="InterPro" id="IPR014238">
    <property type="entry name" value="Spore_YlmC/YmxH"/>
</dbReference>
<dbReference type="PANTHER" id="PTHR40061:SF1">
    <property type="entry name" value="SPORULATION PROTEIN YLMC-RELATED"/>
    <property type="match status" value="1"/>
</dbReference>
<reference evidence="3" key="1">
    <citation type="submission" date="2016-11" db="EMBL/GenBank/DDBJ databases">
        <authorList>
            <person name="Varghese N."/>
            <person name="Submissions S."/>
        </authorList>
    </citation>
    <scope>NUCLEOTIDE SEQUENCE [LARGE SCALE GENOMIC DNA]</scope>
    <source>
        <strain evidence="3">DSM 10124</strain>
    </source>
</reference>
<dbReference type="InterPro" id="IPR027275">
    <property type="entry name" value="PRC-brl_dom"/>
</dbReference>
<dbReference type="AlphaFoldDB" id="A0A1M4SNE3"/>